<dbReference type="EMBL" id="HE797171">
    <property type="protein sequence ID" value="CCM04883.1"/>
    <property type="molecule type" value="Genomic_DNA"/>
</dbReference>
<keyword evidence="1" id="KW-0812">Transmembrane</keyword>
<feature type="transmembrane region" description="Helical" evidence="1">
    <location>
        <begin position="138"/>
        <end position="157"/>
    </location>
</feature>
<reference evidence="2 3" key="1">
    <citation type="journal article" date="2012" name="Appl. Environ. Microbiol.">
        <title>Short-read sequencing for genomic analysis of the brown rot fungus Fibroporia radiculosa.</title>
        <authorList>
            <person name="Tang J.D."/>
            <person name="Perkins A.D."/>
            <person name="Sonstegard T.S."/>
            <person name="Schroeder S.G."/>
            <person name="Burgess S.C."/>
            <person name="Diehl S.V."/>
        </authorList>
    </citation>
    <scope>NUCLEOTIDE SEQUENCE [LARGE SCALE GENOMIC DNA]</scope>
    <source>
        <strain evidence="2 3">TFFH 294</strain>
    </source>
</reference>
<feature type="transmembrane region" description="Helical" evidence="1">
    <location>
        <begin position="163"/>
        <end position="185"/>
    </location>
</feature>
<evidence type="ECO:0000313" key="2">
    <source>
        <dbReference type="EMBL" id="CCM04883.1"/>
    </source>
</evidence>
<proteinExistence type="predicted"/>
<keyword evidence="1" id="KW-0472">Membrane</keyword>
<protein>
    <submittedName>
        <fullName evidence="2">Uncharacterized protein</fullName>
    </submittedName>
</protein>
<dbReference type="OrthoDB" id="2638860at2759"/>
<gene>
    <name evidence="2" type="ORF">FIBRA_07078</name>
</gene>
<accession>J4GDF1</accession>
<sequence length="273" mass="31023">MTTIIISVLYLTLELGLALRVYALYRGSRLVLTIILVSAVGKIQFDLTLRSFELTLADYRADHSINIMADMQYYPSINPYPSNWHIKGCFYPAIPNFAKANHTNTVPAILFVLMCIKCYSYRPLCDIPMLLRIWRDGAAYYFVIFVTLFICTLSQYVNSEMLAIVAAIWIGPIYSYSGAHLLLSVRALAAERQRIWVLTPEISENLPDISVSGTLDEEQLSPISEVYELAHPLRTRAASLARTIDTEYGNNISQRQTWMQHWDALPTISRIST</sequence>
<dbReference type="HOGENOM" id="CLU_1019554_0_0_1"/>
<organism evidence="2 3">
    <name type="scientific">Fibroporia radiculosa</name>
    <dbReference type="NCBI Taxonomy" id="599839"/>
    <lineage>
        <taxon>Eukaryota</taxon>
        <taxon>Fungi</taxon>
        <taxon>Dikarya</taxon>
        <taxon>Basidiomycota</taxon>
        <taxon>Agaricomycotina</taxon>
        <taxon>Agaricomycetes</taxon>
        <taxon>Polyporales</taxon>
        <taxon>Fibroporiaceae</taxon>
        <taxon>Fibroporia</taxon>
    </lineage>
</organism>
<dbReference type="InParanoid" id="J4GDF1"/>
<evidence type="ECO:0000256" key="1">
    <source>
        <dbReference type="SAM" id="Phobius"/>
    </source>
</evidence>
<dbReference type="RefSeq" id="XP_012184166.1">
    <property type="nucleotide sequence ID" value="XM_012328776.1"/>
</dbReference>
<keyword evidence="3" id="KW-1185">Reference proteome</keyword>
<dbReference type="GeneID" id="24099794"/>
<name>J4GDF1_9APHY</name>
<keyword evidence="1" id="KW-1133">Transmembrane helix</keyword>
<dbReference type="AlphaFoldDB" id="J4GDF1"/>
<dbReference type="Proteomes" id="UP000006352">
    <property type="component" value="Unassembled WGS sequence"/>
</dbReference>
<evidence type="ECO:0000313" key="3">
    <source>
        <dbReference type="Proteomes" id="UP000006352"/>
    </source>
</evidence>